<evidence type="ECO:0000313" key="4">
    <source>
        <dbReference type="EMBL" id="EKM57042.1"/>
    </source>
</evidence>
<dbReference type="HOGENOM" id="CLU_026673_29_1_1"/>
<dbReference type="OrthoDB" id="809632at2759"/>
<evidence type="ECO:0000259" key="2">
    <source>
        <dbReference type="Pfam" id="PF00107"/>
    </source>
</evidence>
<evidence type="ECO:0000259" key="3">
    <source>
        <dbReference type="Pfam" id="PF16884"/>
    </source>
</evidence>
<dbReference type="CDD" id="cd05288">
    <property type="entry name" value="PGDH"/>
    <property type="match status" value="1"/>
</dbReference>
<proteinExistence type="predicted"/>
<keyword evidence="5" id="KW-1185">Reference proteome</keyword>
<dbReference type="Gene3D" id="3.40.50.720">
    <property type="entry name" value="NAD(P)-binding Rossmann-like Domain"/>
    <property type="match status" value="1"/>
</dbReference>
<dbReference type="GO" id="GO:0016628">
    <property type="term" value="F:oxidoreductase activity, acting on the CH-CH group of donors, NAD or NADP as acceptor"/>
    <property type="evidence" value="ECO:0007669"/>
    <property type="project" value="InterPro"/>
</dbReference>
<dbReference type="SUPFAM" id="SSF51735">
    <property type="entry name" value="NAD(P)-binding Rossmann-fold domains"/>
    <property type="match status" value="1"/>
</dbReference>
<dbReference type="Pfam" id="PF16884">
    <property type="entry name" value="ADH_N_2"/>
    <property type="match status" value="1"/>
</dbReference>
<dbReference type="Pfam" id="PF00107">
    <property type="entry name" value="ADH_zinc_N"/>
    <property type="match status" value="1"/>
</dbReference>
<dbReference type="KEGG" id="pco:PHACADRAFT_254567"/>
<dbReference type="AlphaFoldDB" id="K5X2L4"/>
<dbReference type="InterPro" id="IPR041694">
    <property type="entry name" value="ADH_N_2"/>
</dbReference>
<sequence length="357" mass="38760">MPPVRNGTIYYVKQPTDKIIPGETVKYVEEEIDLDNVPLNGGILLKIVAVSSDPYMRYRMREPESSLAAFCPPLQLNKPVDNFGVATVIRSEDPDFKPGDFLDGFFNFQEYSLWPPPPDQKHFLRYIQKIDRPASIPASAYTGTLGLAGKTAYVGFDTFAKEKCKQSKTLFVSGAAGPLGTFVCEYAKICNPNIKVIGSAGSPEKIKILKEIGVDVAINYKEEDIEKVLKEHGPIDIYWDNVAGPTLDAALVNMSSQGLIIACGAISAANSNGQGSTVKHFEEIFERSLVIHGFTVGTGPSAAALPKFYEAVTPLVLQGKITNREHRFSLKEAGAALASVHHGTNIGKAVIVISNDV</sequence>
<dbReference type="RefSeq" id="XP_007394870.1">
    <property type="nucleotide sequence ID" value="XM_007394808.1"/>
</dbReference>
<dbReference type="PANTHER" id="PTHR43205:SF7">
    <property type="entry name" value="PROSTAGLANDIN REDUCTASE 1"/>
    <property type="match status" value="1"/>
</dbReference>
<dbReference type="PANTHER" id="PTHR43205">
    <property type="entry name" value="PROSTAGLANDIN REDUCTASE"/>
    <property type="match status" value="1"/>
</dbReference>
<dbReference type="InterPro" id="IPR045010">
    <property type="entry name" value="MDR_fam"/>
</dbReference>
<evidence type="ECO:0000313" key="5">
    <source>
        <dbReference type="Proteomes" id="UP000008370"/>
    </source>
</evidence>
<feature type="domain" description="Oxidoreductase N-terminal" evidence="3">
    <location>
        <begin position="37"/>
        <end position="113"/>
    </location>
</feature>
<name>K5X2L4_PHACS</name>
<dbReference type="InParanoid" id="K5X2L4"/>
<organism evidence="4 5">
    <name type="scientific">Phanerochaete carnosa (strain HHB-10118-sp)</name>
    <name type="common">White-rot fungus</name>
    <name type="synonym">Peniophora carnosa</name>
    <dbReference type="NCBI Taxonomy" id="650164"/>
    <lineage>
        <taxon>Eukaryota</taxon>
        <taxon>Fungi</taxon>
        <taxon>Dikarya</taxon>
        <taxon>Basidiomycota</taxon>
        <taxon>Agaricomycotina</taxon>
        <taxon>Agaricomycetes</taxon>
        <taxon>Polyporales</taxon>
        <taxon>Phanerochaetaceae</taxon>
        <taxon>Phanerochaete</taxon>
    </lineage>
</organism>
<dbReference type="EMBL" id="JH930471">
    <property type="protein sequence ID" value="EKM57042.1"/>
    <property type="molecule type" value="Genomic_DNA"/>
</dbReference>
<evidence type="ECO:0008006" key="6">
    <source>
        <dbReference type="Google" id="ProtNLM"/>
    </source>
</evidence>
<gene>
    <name evidence="4" type="ORF">PHACADRAFT_254567</name>
</gene>
<evidence type="ECO:0000256" key="1">
    <source>
        <dbReference type="ARBA" id="ARBA00023002"/>
    </source>
</evidence>
<dbReference type="SUPFAM" id="SSF50129">
    <property type="entry name" value="GroES-like"/>
    <property type="match status" value="1"/>
</dbReference>
<keyword evidence="1" id="KW-0560">Oxidoreductase</keyword>
<dbReference type="Gene3D" id="3.90.180.10">
    <property type="entry name" value="Medium-chain alcohol dehydrogenases, catalytic domain"/>
    <property type="match status" value="1"/>
</dbReference>
<dbReference type="InterPro" id="IPR036291">
    <property type="entry name" value="NAD(P)-bd_dom_sf"/>
</dbReference>
<reference evidence="4 5" key="1">
    <citation type="journal article" date="2012" name="BMC Genomics">
        <title>Comparative genomics of the white-rot fungi, Phanerochaete carnosa and P. chrysosporium, to elucidate the genetic basis of the distinct wood types they colonize.</title>
        <authorList>
            <person name="Suzuki H."/>
            <person name="MacDonald J."/>
            <person name="Syed K."/>
            <person name="Salamov A."/>
            <person name="Hori C."/>
            <person name="Aerts A."/>
            <person name="Henrissat B."/>
            <person name="Wiebenga A."/>
            <person name="vanKuyk P.A."/>
            <person name="Barry K."/>
            <person name="Lindquist E."/>
            <person name="LaButti K."/>
            <person name="Lapidus A."/>
            <person name="Lucas S."/>
            <person name="Coutinho P."/>
            <person name="Gong Y."/>
            <person name="Samejima M."/>
            <person name="Mahadevan R."/>
            <person name="Abou-Zaid M."/>
            <person name="de Vries R.P."/>
            <person name="Igarashi K."/>
            <person name="Yadav J.S."/>
            <person name="Grigoriev I.V."/>
            <person name="Master E.R."/>
        </authorList>
    </citation>
    <scope>NUCLEOTIDE SEQUENCE [LARGE SCALE GENOMIC DNA]</scope>
    <source>
        <strain evidence="4 5">HHB-10118-sp</strain>
    </source>
</reference>
<dbReference type="InterPro" id="IPR011032">
    <property type="entry name" value="GroES-like_sf"/>
</dbReference>
<dbReference type="Proteomes" id="UP000008370">
    <property type="component" value="Unassembled WGS sequence"/>
</dbReference>
<protein>
    <recommendedName>
        <fullName evidence="6">Enoyl reductase (ER) domain-containing protein</fullName>
    </recommendedName>
</protein>
<dbReference type="GeneID" id="18916089"/>
<dbReference type="InterPro" id="IPR013149">
    <property type="entry name" value="ADH-like_C"/>
</dbReference>
<accession>K5X2L4</accession>
<feature type="domain" description="Alcohol dehydrogenase-like C-terminal" evidence="2">
    <location>
        <begin position="178"/>
        <end position="298"/>
    </location>
</feature>